<dbReference type="PANTHER" id="PTHR12131:SF1">
    <property type="entry name" value="ATP-DEPENDENT RNA HELICASE SUPV3L1, MITOCHONDRIAL-RELATED"/>
    <property type="match status" value="1"/>
</dbReference>
<dbReference type="GO" id="GO:0070478">
    <property type="term" value="P:nuclear-transcribed mRNA catabolic process, 3'-5' exonucleolytic nonsense-mediated decay"/>
    <property type="evidence" value="ECO:0007669"/>
    <property type="project" value="TreeGrafter"/>
</dbReference>
<reference evidence="8" key="1">
    <citation type="journal article" date="2020" name="Nature">
        <title>Giant virus diversity and host interactions through global metagenomics.</title>
        <authorList>
            <person name="Schulz F."/>
            <person name="Roux S."/>
            <person name="Paez-Espino D."/>
            <person name="Jungbluth S."/>
            <person name="Walsh D.A."/>
            <person name="Denef V.J."/>
            <person name="McMahon K.D."/>
            <person name="Konstantinidis K.T."/>
            <person name="Eloe-Fadrosh E.A."/>
            <person name="Kyrpides N.C."/>
            <person name="Woyke T."/>
        </authorList>
    </citation>
    <scope>NUCLEOTIDE SEQUENCE</scope>
    <source>
        <strain evidence="8">GVMAG-M-3300021425-30</strain>
    </source>
</reference>
<dbReference type="Gene3D" id="3.40.50.300">
    <property type="entry name" value="P-loop containing nucleotide triphosphate hydrolases"/>
    <property type="match status" value="2"/>
</dbReference>
<dbReference type="GO" id="GO:0004386">
    <property type="term" value="F:helicase activity"/>
    <property type="evidence" value="ECO:0007669"/>
    <property type="project" value="UniProtKB-KW"/>
</dbReference>
<dbReference type="Pfam" id="PF00270">
    <property type="entry name" value="DEAD"/>
    <property type="match status" value="1"/>
</dbReference>
<keyword evidence="2" id="KW-0378">Hydrolase</keyword>
<dbReference type="SMART" id="SM00487">
    <property type="entry name" value="DEXDc"/>
    <property type="match status" value="1"/>
</dbReference>
<evidence type="ECO:0000259" key="6">
    <source>
        <dbReference type="PROSITE" id="PS51192"/>
    </source>
</evidence>
<feature type="domain" description="Helicase ATP-binding" evidence="6">
    <location>
        <begin position="34"/>
        <end position="214"/>
    </location>
</feature>
<evidence type="ECO:0000259" key="7">
    <source>
        <dbReference type="PROSITE" id="PS51194"/>
    </source>
</evidence>
<evidence type="ECO:0000256" key="5">
    <source>
        <dbReference type="SAM" id="Coils"/>
    </source>
</evidence>
<dbReference type="InterPro" id="IPR012961">
    <property type="entry name" value="Ski2/MTR4_C"/>
</dbReference>
<dbReference type="EMBL" id="MN739467">
    <property type="protein sequence ID" value="QHT06182.1"/>
    <property type="molecule type" value="Genomic_DNA"/>
</dbReference>
<evidence type="ECO:0000256" key="3">
    <source>
        <dbReference type="ARBA" id="ARBA00022806"/>
    </source>
</evidence>
<dbReference type="InterPro" id="IPR050699">
    <property type="entry name" value="RNA-DNA_Helicase"/>
</dbReference>
<proteinExistence type="predicted"/>
<evidence type="ECO:0000256" key="4">
    <source>
        <dbReference type="ARBA" id="ARBA00022840"/>
    </source>
</evidence>
<keyword evidence="1" id="KW-0547">Nucleotide-binding</keyword>
<evidence type="ECO:0008006" key="9">
    <source>
        <dbReference type="Google" id="ProtNLM"/>
    </source>
</evidence>
<dbReference type="GO" id="GO:0055087">
    <property type="term" value="C:Ski complex"/>
    <property type="evidence" value="ECO:0007669"/>
    <property type="project" value="TreeGrafter"/>
</dbReference>
<dbReference type="Gene3D" id="1.10.3380.30">
    <property type="match status" value="1"/>
</dbReference>
<dbReference type="InterPro" id="IPR014001">
    <property type="entry name" value="Helicase_ATP-bd"/>
</dbReference>
<sequence length="844" mass="96698">MVLICDKQFNEERYQNIFKRTASFELSDFQKWSIKGIVEGDNVLITAHTGSGKTLPAEFMIDHLIRYAESDGRKRKKVIYASPIKALSNQKLHDMRKKYPDISIGLLTGDFKDNPEADVLIMTTEILRNTLFNKQIAESTGNPMPLSFDMDIDNELGGVVFDEVHYINDADRGSVWEQSILLLPPHIQLLMLSATIDAPEKFAEWIEKEKEKQANSKNLPVKKMILAPTYERVVPLTHYMWVSAHQSIFKKVKNTEYKKPFHDFTNKLIPIKTPDGVFHHNNYLGISKIKNYFWDNNVYIKRYFVLNGIVKYLKENEMLPAICFVFSRKHVELAAKEIQHSLFNADETQPNTVEKECKKILMNKFPNYKEYLGLPEFIEIVDLLKKGVAIHHAGILPVLREMVELLFDKGYIKLLFATETFSVGINMPTKTVLFSSLQKWDGSGRRNLLPHEYTQMAGRAGRRGLDKVGHVIHCNNLFDAGYENEYKQILCGVPQKLVSKFKINYGLVLSVIASGASDLKKVELFVKQSLISKEIEKESKSLESQHEEKTKEIVSLEKSLTFVKTPIEDITKYVELCEIIKTQGGKQRKKSSRQIDILKQSSKTIEQDAAILQKLHACRQDIDKIKQYEMNTHSYISDEVNIIANILKDDGFITIDDGIYSLTEKGKSASQLQEVHTLACADMLVKFDYFENMSPEEIVALLSMFANIRVPDEKKMISPSNIPPHTASAAIYLSQCIDHYVNIEARYKIDSGENCDINYDIMSAMIDWYKADNEQDCKYIISKLNTEQELFLGDFIKAVLKINNISAEIEKIAELHNNIPLLEKLNQIPNHTLKYVATNQSLYI</sequence>
<keyword evidence="3" id="KW-0347">Helicase</keyword>
<organism evidence="8">
    <name type="scientific">viral metagenome</name>
    <dbReference type="NCBI Taxonomy" id="1070528"/>
    <lineage>
        <taxon>unclassified sequences</taxon>
        <taxon>metagenomes</taxon>
        <taxon>organismal metagenomes</taxon>
    </lineage>
</organism>
<dbReference type="GO" id="GO:0005524">
    <property type="term" value="F:ATP binding"/>
    <property type="evidence" value="ECO:0007669"/>
    <property type="project" value="UniProtKB-KW"/>
</dbReference>
<evidence type="ECO:0000313" key="8">
    <source>
        <dbReference type="EMBL" id="QHT06182.1"/>
    </source>
</evidence>
<dbReference type="InterPro" id="IPR011545">
    <property type="entry name" value="DEAD/DEAH_box_helicase_dom"/>
</dbReference>
<protein>
    <recommendedName>
        <fullName evidence="9">Helicase</fullName>
    </recommendedName>
</protein>
<keyword evidence="5" id="KW-0175">Coiled coil</keyword>
<evidence type="ECO:0000256" key="2">
    <source>
        <dbReference type="ARBA" id="ARBA00022801"/>
    </source>
</evidence>
<dbReference type="CDD" id="cd18795">
    <property type="entry name" value="SF2_C_Ski2"/>
    <property type="match status" value="1"/>
</dbReference>
<accession>A0A6C0CPX5</accession>
<dbReference type="PANTHER" id="PTHR12131">
    <property type="entry name" value="ATP-DEPENDENT RNA AND DNA HELICASE"/>
    <property type="match status" value="1"/>
</dbReference>
<evidence type="ECO:0000256" key="1">
    <source>
        <dbReference type="ARBA" id="ARBA00022741"/>
    </source>
</evidence>
<feature type="domain" description="Helicase C-terminal" evidence="7">
    <location>
        <begin position="352"/>
        <end position="505"/>
    </location>
</feature>
<dbReference type="PROSITE" id="PS51194">
    <property type="entry name" value="HELICASE_CTER"/>
    <property type="match status" value="1"/>
</dbReference>
<name>A0A6C0CPX5_9ZZZZ</name>
<keyword evidence="4" id="KW-0067">ATP-binding</keyword>
<dbReference type="GO" id="GO:0003676">
    <property type="term" value="F:nucleic acid binding"/>
    <property type="evidence" value="ECO:0007669"/>
    <property type="project" value="InterPro"/>
</dbReference>
<dbReference type="InterPro" id="IPR001650">
    <property type="entry name" value="Helicase_C-like"/>
</dbReference>
<dbReference type="SMART" id="SM00490">
    <property type="entry name" value="HELICc"/>
    <property type="match status" value="1"/>
</dbReference>
<dbReference type="InterPro" id="IPR027417">
    <property type="entry name" value="P-loop_NTPase"/>
</dbReference>
<dbReference type="AlphaFoldDB" id="A0A6C0CPX5"/>
<dbReference type="Pfam" id="PF08148">
    <property type="entry name" value="DSHCT"/>
    <property type="match status" value="1"/>
</dbReference>
<dbReference type="SUPFAM" id="SSF52540">
    <property type="entry name" value="P-loop containing nucleoside triphosphate hydrolases"/>
    <property type="match status" value="1"/>
</dbReference>
<feature type="coiled-coil region" evidence="5">
    <location>
        <begin position="532"/>
        <end position="559"/>
    </location>
</feature>
<dbReference type="Pfam" id="PF00271">
    <property type="entry name" value="Helicase_C"/>
    <property type="match status" value="1"/>
</dbReference>
<dbReference type="GO" id="GO:0016787">
    <property type="term" value="F:hydrolase activity"/>
    <property type="evidence" value="ECO:0007669"/>
    <property type="project" value="UniProtKB-KW"/>
</dbReference>
<dbReference type="PROSITE" id="PS51192">
    <property type="entry name" value="HELICASE_ATP_BIND_1"/>
    <property type="match status" value="1"/>
</dbReference>